<sequence>MGHSTSTELSAGPGECGREFAAAATRVMGCTESAQTPVVAHQRISLLGRGMGREPIPELIRELGARVVSREHT</sequence>
<organism evidence="1 2">
    <name type="scientific">candidate division TA06 bacterium DG_24</name>
    <dbReference type="NCBI Taxonomy" id="1703770"/>
    <lineage>
        <taxon>Bacteria</taxon>
        <taxon>Bacteria division TA06</taxon>
    </lineage>
</organism>
<dbReference type="AlphaFoldDB" id="A0A0S7WR23"/>
<protein>
    <submittedName>
        <fullName evidence="1">Uncharacterized protein</fullName>
    </submittedName>
</protein>
<name>A0A0S7WR23_UNCT6</name>
<gene>
    <name evidence="1" type="ORF">AMJ39_07510</name>
</gene>
<evidence type="ECO:0000313" key="1">
    <source>
        <dbReference type="EMBL" id="KPJ52570.1"/>
    </source>
</evidence>
<dbReference type="Proteomes" id="UP000052008">
    <property type="component" value="Unassembled WGS sequence"/>
</dbReference>
<evidence type="ECO:0000313" key="2">
    <source>
        <dbReference type="Proteomes" id="UP000052008"/>
    </source>
</evidence>
<dbReference type="STRING" id="1703770.AMJ39_07510"/>
<proteinExistence type="predicted"/>
<dbReference type="EMBL" id="LIZS01000052">
    <property type="protein sequence ID" value="KPJ52570.1"/>
    <property type="molecule type" value="Genomic_DNA"/>
</dbReference>
<comment type="caution">
    <text evidence="1">The sequence shown here is derived from an EMBL/GenBank/DDBJ whole genome shotgun (WGS) entry which is preliminary data.</text>
</comment>
<accession>A0A0S7WR23</accession>
<reference evidence="1 2" key="1">
    <citation type="journal article" date="2015" name="Microbiome">
        <title>Genomic resolution of linkages in carbon, nitrogen, and sulfur cycling among widespread estuary sediment bacteria.</title>
        <authorList>
            <person name="Baker B.J."/>
            <person name="Lazar C.S."/>
            <person name="Teske A.P."/>
            <person name="Dick G.J."/>
        </authorList>
    </citation>
    <scope>NUCLEOTIDE SEQUENCE [LARGE SCALE GENOMIC DNA]</scope>
    <source>
        <strain evidence="1">DG_24</strain>
    </source>
</reference>